<evidence type="ECO:0000256" key="10">
    <source>
        <dbReference type="ARBA" id="ARBA00022989"/>
    </source>
</evidence>
<evidence type="ECO:0000256" key="1">
    <source>
        <dbReference type="ARBA" id="ARBA00004653"/>
    </source>
</evidence>
<keyword evidence="18" id="KW-1185">Reference proteome</keyword>
<evidence type="ECO:0000256" key="16">
    <source>
        <dbReference type="SAM" id="Phobius"/>
    </source>
</evidence>
<dbReference type="PANTHER" id="PTHR12726:SF0">
    <property type="entry name" value="CERAMIDE GLUCOSYLTRANSFERASE"/>
    <property type="match status" value="1"/>
</dbReference>
<evidence type="ECO:0000256" key="3">
    <source>
        <dbReference type="ARBA" id="ARBA00004991"/>
    </source>
</evidence>
<comment type="subcellular location">
    <subcellularLocation>
        <location evidence="1">Golgi apparatus membrane</location>
        <topology evidence="1">Multi-pass membrane protein</topology>
    </subcellularLocation>
</comment>
<keyword evidence="13 16" id="KW-0472">Membrane</keyword>
<dbReference type="GO" id="GO:0008120">
    <property type="term" value="F:ceramide glucosyltransferase activity"/>
    <property type="evidence" value="ECO:0007669"/>
    <property type="project" value="UniProtKB-EC"/>
</dbReference>
<keyword evidence="7" id="KW-0328">Glycosyltransferase</keyword>
<evidence type="ECO:0000313" key="17">
    <source>
        <dbReference type="EMBL" id="KAK3592086.1"/>
    </source>
</evidence>
<evidence type="ECO:0000256" key="15">
    <source>
        <dbReference type="ARBA" id="ARBA00048104"/>
    </source>
</evidence>
<feature type="transmembrane region" description="Helical" evidence="16">
    <location>
        <begin position="6"/>
        <end position="32"/>
    </location>
</feature>
<keyword evidence="9 16" id="KW-0812">Transmembrane</keyword>
<name>A0AAE0SHF8_9BIVA</name>
<dbReference type="EC" id="2.4.1.80" evidence="5"/>
<evidence type="ECO:0000256" key="2">
    <source>
        <dbReference type="ARBA" id="ARBA00004760"/>
    </source>
</evidence>
<dbReference type="Gene3D" id="3.90.550.10">
    <property type="entry name" value="Spore Coat Polysaccharide Biosynthesis Protein SpsA, Chain A"/>
    <property type="match status" value="1"/>
</dbReference>
<comment type="pathway">
    <text evidence="3">Sphingolipid metabolism.</text>
</comment>
<organism evidence="17 18">
    <name type="scientific">Potamilus streckersoni</name>
    <dbReference type="NCBI Taxonomy" id="2493646"/>
    <lineage>
        <taxon>Eukaryota</taxon>
        <taxon>Metazoa</taxon>
        <taxon>Spiralia</taxon>
        <taxon>Lophotrochozoa</taxon>
        <taxon>Mollusca</taxon>
        <taxon>Bivalvia</taxon>
        <taxon>Autobranchia</taxon>
        <taxon>Heteroconchia</taxon>
        <taxon>Palaeoheterodonta</taxon>
        <taxon>Unionida</taxon>
        <taxon>Unionoidea</taxon>
        <taxon>Unionidae</taxon>
        <taxon>Ambleminae</taxon>
        <taxon>Lampsilini</taxon>
        <taxon>Potamilus</taxon>
    </lineage>
</organism>
<dbReference type="InterPro" id="IPR025993">
    <property type="entry name" value="Ceramide_glucosylTrfase"/>
</dbReference>
<evidence type="ECO:0000256" key="7">
    <source>
        <dbReference type="ARBA" id="ARBA00022676"/>
    </source>
</evidence>
<evidence type="ECO:0000313" key="18">
    <source>
        <dbReference type="Proteomes" id="UP001195483"/>
    </source>
</evidence>
<keyword evidence="12" id="KW-0443">Lipid metabolism</keyword>
<dbReference type="Proteomes" id="UP001195483">
    <property type="component" value="Unassembled WGS sequence"/>
</dbReference>
<gene>
    <name evidence="17" type="ORF">CHS0354_019342</name>
</gene>
<protein>
    <recommendedName>
        <fullName evidence="5">ceramide glucosyltransferase</fullName>
        <ecNumber evidence="5">2.4.1.80</ecNumber>
    </recommendedName>
</protein>
<accession>A0AAE0SHF8</accession>
<evidence type="ECO:0000256" key="11">
    <source>
        <dbReference type="ARBA" id="ARBA00023034"/>
    </source>
</evidence>
<evidence type="ECO:0000256" key="4">
    <source>
        <dbReference type="ARBA" id="ARBA00006739"/>
    </source>
</evidence>
<keyword evidence="8" id="KW-0808">Transferase</keyword>
<proteinExistence type="inferred from homology"/>
<comment type="pathway">
    <text evidence="2">Lipid metabolism; sphingolipid metabolism.</text>
</comment>
<reference evidence="17" key="1">
    <citation type="journal article" date="2021" name="Genome Biol. Evol.">
        <title>A High-Quality Reference Genome for a Parasitic Bivalve with Doubly Uniparental Inheritance (Bivalvia: Unionida).</title>
        <authorList>
            <person name="Smith C.H."/>
        </authorList>
    </citation>
    <scope>NUCLEOTIDE SEQUENCE</scope>
    <source>
        <strain evidence="17">CHS0354</strain>
    </source>
</reference>
<feature type="transmembrane region" description="Helical" evidence="16">
    <location>
        <begin position="312"/>
        <end position="331"/>
    </location>
</feature>
<dbReference type="PANTHER" id="PTHR12726">
    <property type="entry name" value="CERAMIDE GLUCOSYLTRANSFERASE"/>
    <property type="match status" value="1"/>
</dbReference>
<evidence type="ECO:0000256" key="13">
    <source>
        <dbReference type="ARBA" id="ARBA00023136"/>
    </source>
</evidence>
<comment type="catalytic activity">
    <reaction evidence="15">
        <text>N-(9Z-octadecenoyl)-sphing-4-enine + UDP-alpha-D-xylose = beta-D-xylosyl-(1&lt;-&gt;1')-N-(9Z-octadecenoyl)-sphing-4-enine + UDP + H(+)</text>
        <dbReference type="Rhea" id="RHEA:70247"/>
        <dbReference type="ChEBI" id="CHEBI:15378"/>
        <dbReference type="ChEBI" id="CHEBI:57632"/>
        <dbReference type="ChEBI" id="CHEBI:58223"/>
        <dbReference type="ChEBI" id="CHEBI:77996"/>
        <dbReference type="ChEBI" id="CHEBI:189081"/>
    </reaction>
    <physiologicalReaction direction="left-to-right" evidence="15">
        <dbReference type="Rhea" id="RHEA:70248"/>
    </physiologicalReaction>
</comment>
<sequence>MESLDLTLFGLAIFLFAGWCFNWFLHVLAILYGKWKLHRPTPAVPPENLPGISVLKPLVGVDPHLFENLESFFTLKYPAFELLFCIQDEMDGALMVVKSLCQKYPNVDAKLFLGGKKVGVNPKINNMSIGYEAAKYDLIMISDSGLKMAPDTLLDMALTLTDKVGLVHQMPYACSRKGIASHLEKVYFGSQHAKMYLCADVFRINCTTGMSCLMRKNVVEEAGGLKEFGQYLAEDFFLGQAFLDRGWRVKITSHPAMQNSGMYSISQHHNRLVRWMKLRTAMLPLTMFLEPISQCMVMGAMVSWAVTYLFDWSPLMFFLGHVLVWFLLDYLQIKVIENKPLPFSKFEYIVCWFLNELSYLALIVQSHIDSTISWRGKKFRLRWGGYVEEIHTKQTV</sequence>
<dbReference type="EMBL" id="JAEAOA010001195">
    <property type="protein sequence ID" value="KAK3592086.1"/>
    <property type="molecule type" value="Genomic_DNA"/>
</dbReference>
<dbReference type="GO" id="GO:0000139">
    <property type="term" value="C:Golgi membrane"/>
    <property type="evidence" value="ECO:0007669"/>
    <property type="project" value="UniProtKB-SubCell"/>
</dbReference>
<keyword evidence="10 16" id="KW-1133">Transmembrane helix</keyword>
<dbReference type="Pfam" id="PF13506">
    <property type="entry name" value="Glyco_transf_21"/>
    <property type="match status" value="1"/>
</dbReference>
<reference evidence="17" key="2">
    <citation type="journal article" date="2021" name="Genome Biol. Evol.">
        <title>Developing a high-quality reference genome for a parasitic bivalve with doubly uniparental inheritance (Bivalvia: Unionida).</title>
        <authorList>
            <person name="Smith C.H."/>
        </authorList>
    </citation>
    <scope>NUCLEOTIDE SEQUENCE</scope>
    <source>
        <strain evidence="17">CHS0354</strain>
        <tissue evidence="17">Mantle</tissue>
    </source>
</reference>
<evidence type="ECO:0000256" key="8">
    <source>
        <dbReference type="ARBA" id="ARBA00022679"/>
    </source>
</evidence>
<evidence type="ECO:0000256" key="5">
    <source>
        <dbReference type="ARBA" id="ARBA00012699"/>
    </source>
</evidence>
<feature type="transmembrane region" description="Helical" evidence="16">
    <location>
        <begin position="281"/>
        <end position="306"/>
    </location>
</feature>
<keyword evidence="11" id="KW-0333">Golgi apparatus</keyword>
<evidence type="ECO:0000256" key="6">
    <source>
        <dbReference type="ARBA" id="ARBA00022516"/>
    </source>
</evidence>
<evidence type="ECO:0000256" key="9">
    <source>
        <dbReference type="ARBA" id="ARBA00022692"/>
    </source>
</evidence>
<keyword evidence="6" id="KW-0444">Lipid biosynthesis</keyword>
<evidence type="ECO:0000256" key="12">
    <source>
        <dbReference type="ARBA" id="ARBA00023098"/>
    </source>
</evidence>
<dbReference type="SUPFAM" id="SSF53448">
    <property type="entry name" value="Nucleotide-diphospho-sugar transferases"/>
    <property type="match status" value="1"/>
</dbReference>
<dbReference type="FunFam" id="3.90.550.10:FF:000041">
    <property type="entry name" value="UDP-glucose ceramide glucosyltransferase"/>
    <property type="match status" value="1"/>
</dbReference>
<dbReference type="GO" id="GO:0006679">
    <property type="term" value="P:glucosylceramide biosynthetic process"/>
    <property type="evidence" value="ECO:0007669"/>
    <property type="project" value="TreeGrafter"/>
</dbReference>
<dbReference type="CDD" id="cd02520">
    <property type="entry name" value="Glucosylceramide_synthase"/>
    <property type="match status" value="1"/>
</dbReference>
<comment type="similarity">
    <text evidence="4">Belongs to the glycosyltransferase 2 family.</text>
</comment>
<dbReference type="AlphaFoldDB" id="A0AAE0SHF8"/>
<comment type="catalytic activity">
    <reaction evidence="14">
        <text>UDP-alpha-D-xylose + an N-acylsphing-4-enine = a beta-D-xylosyl-(1&lt;-&gt;1')-N-acylsphing-4-enine + UDP + H(+)</text>
        <dbReference type="Rhea" id="RHEA:70243"/>
        <dbReference type="ChEBI" id="CHEBI:15378"/>
        <dbReference type="ChEBI" id="CHEBI:52639"/>
        <dbReference type="ChEBI" id="CHEBI:57632"/>
        <dbReference type="ChEBI" id="CHEBI:58223"/>
        <dbReference type="ChEBI" id="CHEBI:189068"/>
    </reaction>
    <physiologicalReaction direction="left-to-right" evidence="14">
        <dbReference type="Rhea" id="RHEA:70244"/>
    </physiologicalReaction>
</comment>
<comment type="caution">
    <text evidence="17">The sequence shown here is derived from an EMBL/GenBank/DDBJ whole genome shotgun (WGS) entry which is preliminary data.</text>
</comment>
<dbReference type="InterPro" id="IPR029044">
    <property type="entry name" value="Nucleotide-diphossugar_trans"/>
</dbReference>
<evidence type="ECO:0000256" key="14">
    <source>
        <dbReference type="ARBA" id="ARBA00047869"/>
    </source>
</evidence>
<reference evidence="17" key="3">
    <citation type="submission" date="2023-05" db="EMBL/GenBank/DDBJ databases">
        <authorList>
            <person name="Smith C.H."/>
        </authorList>
    </citation>
    <scope>NUCLEOTIDE SEQUENCE</scope>
    <source>
        <strain evidence="17">CHS0354</strain>
        <tissue evidence="17">Mantle</tissue>
    </source>
</reference>